<sequence>MATPRAAIGAGKLPRTTSASGTGSQPVMAMEGSAGGTGGHRWRHARAVPAAREASAREASMAGSVDGDPPSGEDGESAERRGWRPSGRPLAPAGSPG</sequence>
<dbReference type="Gramene" id="ORUFI03G29000.1">
    <property type="protein sequence ID" value="ORUFI03G29000.1"/>
    <property type="gene ID" value="ORUFI03G29000"/>
</dbReference>
<name>A0A0E0NZ00_ORYRU</name>
<accession>A0A0E0NZ00</accession>
<dbReference type="HOGENOM" id="CLU_2350427_0_0_1"/>
<reference evidence="2" key="2">
    <citation type="submission" date="2015-06" db="UniProtKB">
        <authorList>
            <consortium name="EnsemblPlants"/>
        </authorList>
    </citation>
    <scope>IDENTIFICATION</scope>
</reference>
<feature type="compositionally biased region" description="Polar residues" evidence="1">
    <location>
        <begin position="15"/>
        <end position="25"/>
    </location>
</feature>
<evidence type="ECO:0000313" key="2">
    <source>
        <dbReference type="EnsemblPlants" id="ORUFI03G29000.1"/>
    </source>
</evidence>
<protein>
    <submittedName>
        <fullName evidence="2">Uncharacterized protein</fullName>
    </submittedName>
</protein>
<feature type="compositionally biased region" description="Low complexity" evidence="1">
    <location>
        <begin position="47"/>
        <end position="62"/>
    </location>
</feature>
<evidence type="ECO:0000256" key="1">
    <source>
        <dbReference type="SAM" id="MobiDB-lite"/>
    </source>
</evidence>
<feature type="region of interest" description="Disordered" evidence="1">
    <location>
        <begin position="1"/>
        <end position="97"/>
    </location>
</feature>
<dbReference type="Proteomes" id="UP000008022">
    <property type="component" value="Unassembled WGS sequence"/>
</dbReference>
<reference evidence="3" key="1">
    <citation type="submission" date="2013-06" db="EMBL/GenBank/DDBJ databases">
        <authorList>
            <person name="Zhao Q."/>
        </authorList>
    </citation>
    <scope>NUCLEOTIDE SEQUENCE</scope>
    <source>
        <strain evidence="3">cv. W1943</strain>
    </source>
</reference>
<keyword evidence="3" id="KW-1185">Reference proteome</keyword>
<dbReference type="OMA" id="GHRWRHA"/>
<proteinExistence type="predicted"/>
<organism evidence="2 3">
    <name type="scientific">Oryza rufipogon</name>
    <name type="common">Brownbeard rice</name>
    <name type="synonym">Asian wild rice</name>
    <dbReference type="NCBI Taxonomy" id="4529"/>
    <lineage>
        <taxon>Eukaryota</taxon>
        <taxon>Viridiplantae</taxon>
        <taxon>Streptophyta</taxon>
        <taxon>Embryophyta</taxon>
        <taxon>Tracheophyta</taxon>
        <taxon>Spermatophyta</taxon>
        <taxon>Magnoliopsida</taxon>
        <taxon>Liliopsida</taxon>
        <taxon>Poales</taxon>
        <taxon>Poaceae</taxon>
        <taxon>BOP clade</taxon>
        <taxon>Oryzoideae</taxon>
        <taxon>Oryzeae</taxon>
        <taxon>Oryzinae</taxon>
        <taxon>Oryza</taxon>
    </lineage>
</organism>
<dbReference type="AlphaFoldDB" id="A0A0E0NZ00"/>
<dbReference type="EnsemblPlants" id="ORUFI03G29000.1">
    <property type="protein sequence ID" value="ORUFI03G29000.1"/>
    <property type="gene ID" value="ORUFI03G29000"/>
</dbReference>
<evidence type="ECO:0000313" key="3">
    <source>
        <dbReference type="Proteomes" id="UP000008022"/>
    </source>
</evidence>